<protein>
    <submittedName>
        <fullName evidence="1">Uncharacterized protein</fullName>
    </submittedName>
</protein>
<evidence type="ECO:0000313" key="1">
    <source>
        <dbReference type="EMBL" id="VDM85580.1"/>
    </source>
</evidence>
<evidence type="ECO:0000313" key="2">
    <source>
        <dbReference type="Proteomes" id="UP000270094"/>
    </source>
</evidence>
<sequence length="69" mass="7787">MKAATAPGPDHVSVDFLQAGGHRLQEMLADIYRPTFKRKGYPTNGEPQQSFFIRRAIERIFGTTVQYAC</sequence>
<dbReference type="EMBL" id="UYYB01142394">
    <property type="protein sequence ID" value="VDM85580.1"/>
    <property type="molecule type" value="Genomic_DNA"/>
</dbReference>
<gene>
    <name evidence="1" type="ORF">SVUK_LOCUS20578</name>
</gene>
<dbReference type="AlphaFoldDB" id="A0A3P7JIS9"/>
<accession>A0A3P7JIS9</accession>
<keyword evidence="2" id="KW-1185">Reference proteome</keyword>
<dbReference type="Proteomes" id="UP000270094">
    <property type="component" value="Unassembled WGS sequence"/>
</dbReference>
<name>A0A3P7JIS9_STRVU</name>
<dbReference type="OrthoDB" id="5849529at2759"/>
<proteinExistence type="predicted"/>
<organism evidence="1 2">
    <name type="scientific">Strongylus vulgaris</name>
    <name type="common">Blood worm</name>
    <dbReference type="NCBI Taxonomy" id="40348"/>
    <lineage>
        <taxon>Eukaryota</taxon>
        <taxon>Metazoa</taxon>
        <taxon>Ecdysozoa</taxon>
        <taxon>Nematoda</taxon>
        <taxon>Chromadorea</taxon>
        <taxon>Rhabditida</taxon>
        <taxon>Rhabditina</taxon>
        <taxon>Rhabditomorpha</taxon>
        <taxon>Strongyloidea</taxon>
        <taxon>Strongylidae</taxon>
        <taxon>Strongylus</taxon>
    </lineage>
</organism>
<reference evidence="1 2" key="1">
    <citation type="submission" date="2018-11" db="EMBL/GenBank/DDBJ databases">
        <authorList>
            <consortium name="Pathogen Informatics"/>
        </authorList>
    </citation>
    <scope>NUCLEOTIDE SEQUENCE [LARGE SCALE GENOMIC DNA]</scope>
</reference>